<sequence>MPHRARRPQSNKMSLSDKVVIVTGASSGIGAAIAQVMAREGAHLSLVGRNVKNLEATQATVQQLYKGVQTLTVEADVTKDANAIIQQTLDKYGRIDVLVNNAGILGNGPLIDLDMDEFDAVLNTNLRAVVVLTKAALPHLIKTKGAVVNISSCAGIRHFPGALSYGISKAALDQFTKIVALELAPQGVRVNSVNPGFVVTNIHSRIGIVDEAYNTMLERAINSHPMGRVGDVFEVAEAAAFLASSKASFTTGALLPVDGGKNNFTPR</sequence>
<dbReference type="NCBIfam" id="NF005559">
    <property type="entry name" value="PRK07231.1"/>
    <property type="match status" value="1"/>
</dbReference>
<accession>A0A484B0W8</accession>
<dbReference type="InterPro" id="IPR036291">
    <property type="entry name" value="NAD(P)-bd_dom_sf"/>
</dbReference>
<dbReference type="PROSITE" id="PS00061">
    <property type="entry name" value="ADH_SHORT"/>
    <property type="match status" value="1"/>
</dbReference>
<keyword evidence="1" id="KW-0560">Oxidoreductase</keyword>
<dbReference type="EMBL" id="LSRL02000348">
    <property type="protein sequence ID" value="TDG41465.1"/>
    <property type="molecule type" value="Genomic_DNA"/>
</dbReference>
<dbReference type="PRINTS" id="PR00081">
    <property type="entry name" value="GDHRDH"/>
</dbReference>
<organism evidence="3 4">
    <name type="scientific">Drosophila navojoa</name>
    <name type="common">Fruit fly</name>
    <dbReference type="NCBI Taxonomy" id="7232"/>
    <lineage>
        <taxon>Eukaryota</taxon>
        <taxon>Metazoa</taxon>
        <taxon>Ecdysozoa</taxon>
        <taxon>Arthropoda</taxon>
        <taxon>Hexapoda</taxon>
        <taxon>Insecta</taxon>
        <taxon>Pterygota</taxon>
        <taxon>Neoptera</taxon>
        <taxon>Endopterygota</taxon>
        <taxon>Diptera</taxon>
        <taxon>Brachycera</taxon>
        <taxon>Muscomorpha</taxon>
        <taxon>Ephydroidea</taxon>
        <taxon>Drosophilidae</taxon>
        <taxon>Drosophila</taxon>
    </lineage>
</organism>
<gene>
    <name evidence="3" type="ORF">AWZ03_012122</name>
</gene>
<dbReference type="OrthoDB" id="47007at2759"/>
<comment type="caution">
    <text evidence="3">The sequence shown here is derived from an EMBL/GenBank/DDBJ whole genome shotgun (WGS) entry which is preliminary data.</text>
</comment>
<evidence type="ECO:0000256" key="1">
    <source>
        <dbReference type="ARBA" id="ARBA00023002"/>
    </source>
</evidence>
<dbReference type="Pfam" id="PF13561">
    <property type="entry name" value="adh_short_C2"/>
    <property type="match status" value="1"/>
</dbReference>
<dbReference type="GO" id="GO:0016491">
    <property type="term" value="F:oxidoreductase activity"/>
    <property type="evidence" value="ECO:0007669"/>
    <property type="project" value="UniProtKB-KW"/>
</dbReference>
<dbReference type="PANTHER" id="PTHR43975:SF2">
    <property type="entry name" value="EG:BACR7A4.14 PROTEIN-RELATED"/>
    <property type="match status" value="1"/>
</dbReference>
<dbReference type="Gene3D" id="3.40.50.720">
    <property type="entry name" value="NAD(P)-binding Rossmann-like Domain"/>
    <property type="match status" value="1"/>
</dbReference>
<reference evidence="3 4" key="1">
    <citation type="journal article" date="2019" name="J. Hered.">
        <title>An Improved Genome Assembly for Drosophila navojoa, the Basal Species in the mojavensis Cluster.</title>
        <authorList>
            <person name="Vanderlinde T."/>
            <person name="Dupim E.G."/>
            <person name="Nazario-Yepiz N.O."/>
            <person name="Carvalho A.B."/>
        </authorList>
    </citation>
    <scope>NUCLEOTIDE SEQUENCE [LARGE SCALE GENOMIC DNA]</scope>
    <source>
        <strain evidence="3">Navoj_Jal97</strain>
        <tissue evidence="3">Whole organism</tissue>
    </source>
</reference>
<dbReference type="InterPro" id="IPR002347">
    <property type="entry name" value="SDR_fam"/>
</dbReference>
<keyword evidence="4" id="KW-1185">Reference proteome</keyword>
<dbReference type="PRINTS" id="PR00080">
    <property type="entry name" value="SDRFAMILY"/>
</dbReference>
<dbReference type="PANTHER" id="PTHR43975">
    <property type="entry name" value="ZGC:101858"/>
    <property type="match status" value="1"/>
</dbReference>
<evidence type="ECO:0000313" key="3">
    <source>
        <dbReference type="EMBL" id="TDG41465.1"/>
    </source>
</evidence>
<dbReference type="OMA" id="SIAQTCA"/>
<dbReference type="SMART" id="SM00822">
    <property type="entry name" value="PKS_KR"/>
    <property type="match status" value="1"/>
</dbReference>
<dbReference type="SUPFAM" id="SSF51735">
    <property type="entry name" value="NAD(P)-binding Rossmann-fold domains"/>
    <property type="match status" value="1"/>
</dbReference>
<dbReference type="InterPro" id="IPR020904">
    <property type="entry name" value="Sc_DH/Rdtase_CS"/>
</dbReference>
<dbReference type="STRING" id="7232.A0A484B0W8"/>
<evidence type="ECO:0000259" key="2">
    <source>
        <dbReference type="SMART" id="SM00822"/>
    </source>
</evidence>
<dbReference type="GO" id="GO:0006629">
    <property type="term" value="P:lipid metabolic process"/>
    <property type="evidence" value="ECO:0007669"/>
    <property type="project" value="UniProtKB-ARBA"/>
</dbReference>
<evidence type="ECO:0000313" key="4">
    <source>
        <dbReference type="Proteomes" id="UP000295192"/>
    </source>
</evidence>
<proteinExistence type="predicted"/>
<dbReference type="InterPro" id="IPR057326">
    <property type="entry name" value="KR_dom"/>
</dbReference>
<name>A0A484B0W8_DRONA</name>
<feature type="domain" description="Ketoreductase" evidence="2">
    <location>
        <begin position="18"/>
        <end position="196"/>
    </location>
</feature>
<protein>
    <recommendedName>
        <fullName evidence="2">Ketoreductase domain-containing protein</fullName>
    </recommendedName>
</protein>
<dbReference type="FunFam" id="3.40.50.720:FF:000084">
    <property type="entry name" value="Short-chain dehydrogenase reductase"/>
    <property type="match status" value="1"/>
</dbReference>
<dbReference type="AlphaFoldDB" id="A0A484B0W8"/>
<dbReference type="Proteomes" id="UP000295192">
    <property type="component" value="Unassembled WGS sequence"/>
</dbReference>